<dbReference type="PROSITE" id="PS51405">
    <property type="entry name" value="HEME_HALOPEROXIDASE"/>
    <property type="match status" value="1"/>
</dbReference>
<dbReference type="OMA" id="DTEILCA"/>
<evidence type="ECO:0000256" key="2">
    <source>
        <dbReference type="ARBA" id="ARBA00022559"/>
    </source>
</evidence>
<proteinExistence type="inferred from homology"/>
<keyword evidence="3" id="KW-0349">Heme</keyword>
<evidence type="ECO:0000256" key="6">
    <source>
        <dbReference type="ARBA" id="ARBA00023004"/>
    </source>
</evidence>
<dbReference type="GO" id="GO:0004601">
    <property type="term" value="F:peroxidase activity"/>
    <property type="evidence" value="ECO:0007669"/>
    <property type="project" value="UniProtKB-KW"/>
</dbReference>
<accession>A0A0D2N9I2</accession>
<comment type="cofactor">
    <cofactor evidence="1">
        <name>heme b</name>
        <dbReference type="ChEBI" id="CHEBI:60344"/>
    </cofactor>
</comment>
<feature type="signal peptide" evidence="8">
    <location>
        <begin position="1"/>
        <end position="22"/>
    </location>
</feature>
<organism evidence="10 11">
    <name type="scientific">Hypholoma sublateritium (strain FD-334 SS-4)</name>
    <dbReference type="NCBI Taxonomy" id="945553"/>
    <lineage>
        <taxon>Eukaryota</taxon>
        <taxon>Fungi</taxon>
        <taxon>Dikarya</taxon>
        <taxon>Basidiomycota</taxon>
        <taxon>Agaricomycotina</taxon>
        <taxon>Agaricomycetes</taxon>
        <taxon>Agaricomycetidae</taxon>
        <taxon>Agaricales</taxon>
        <taxon>Agaricineae</taxon>
        <taxon>Strophariaceae</taxon>
        <taxon>Hypholoma</taxon>
    </lineage>
</organism>
<dbReference type="InterPro" id="IPR036851">
    <property type="entry name" value="Chloroperoxidase-like_sf"/>
</dbReference>
<comment type="similarity">
    <text evidence="7">Belongs to the chloroperoxidase family.</text>
</comment>
<evidence type="ECO:0000313" key="10">
    <source>
        <dbReference type="EMBL" id="KJA15764.1"/>
    </source>
</evidence>
<dbReference type="InterPro" id="IPR000028">
    <property type="entry name" value="Chloroperoxidase"/>
</dbReference>
<dbReference type="EMBL" id="KN817636">
    <property type="protein sequence ID" value="KJA15764.1"/>
    <property type="molecule type" value="Genomic_DNA"/>
</dbReference>
<dbReference type="PANTHER" id="PTHR33577">
    <property type="entry name" value="STERIGMATOCYSTIN BIOSYNTHESIS PEROXIDASE STCC-RELATED"/>
    <property type="match status" value="1"/>
</dbReference>
<evidence type="ECO:0000313" key="11">
    <source>
        <dbReference type="Proteomes" id="UP000054270"/>
    </source>
</evidence>
<protein>
    <recommendedName>
        <fullName evidence="9">Heme haloperoxidase family profile domain-containing protein</fullName>
    </recommendedName>
</protein>
<evidence type="ECO:0000256" key="8">
    <source>
        <dbReference type="SAM" id="SignalP"/>
    </source>
</evidence>
<keyword evidence="2" id="KW-0575">Peroxidase</keyword>
<dbReference type="AlphaFoldDB" id="A0A0D2N9I2"/>
<dbReference type="Proteomes" id="UP000054270">
    <property type="component" value="Unassembled WGS sequence"/>
</dbReference>
<feature type="chain" id="PRO_5002247586" description="Heme haloperoxidase family profile domain-containing protein" evidence="8">
    <location>
        <begin position="23"/>
        <end position="378"/>
    </location>
</feature>
<dbReference type="Pfam" id="PF01328">
    <property type="entry name" value="Peroxidase_2"/>
    <property type="match status" value="1"/>
</dbReference>
<evidence type="ECO:0000256" key="7">
    <source>
        <dbReference type="ARBA" id="ARBA00025795"/>
    </source>
</evidence>
<dbReference type="GO" id="GO:0046872">
    <property type="term" value="F:metal ion binding"/>
    <property type="evidence" value="ECO:0007669"/>
    <property type="project" value="UniProtKB-KW"/>
</dbReference>
<dbReference type="SMR" id="A0A0D2N9I2"/>
<keyword evidence="11" id="KW-1185">Reference proteome</keyword>
<evidence type="ECO:0000259" key="9">
    <source>
        <dbReference type="PROSITE" id="PS51405"/>
    </source>
</evidence>
<dbReference type="Gene3D" id="1.10.489.10">
    <property type="entry name" value="Chloroperoxidase-like"/>
    <property type="match status" value="1"/>
</dbReference>
<keyword evidence="8" id="KW-0732">Signal</keyword>
<reference evidence="11" key="1">
    <citation type="submission" date="2014-04" db="EMBL/GenBank/DDBJ databases">
        <title>Evolutionary Origins and Diversification of the Mycorrhizal Mutualists.</title>
        <authorList>
            <consortium name="DOE Joint Genome Institute"/>
            <consortium name="Mycorrhizal Genomics Consortium"/>
            <person name="Kohler A."/>
            <person name="Kuo A."/>
            <person name="Nagy L.G."/>
            <person name="Floudas D."/>
            <person name="Copeland A."/>
            <person name="Barry K.W."/>
            <person name="Cichocki N."/>
            <person name="Veneault-Fourrey C."/>
            <person name="LaButti K."/>
            <person name="Lindquist E.A."/>
            <person name="Lipzen A."/>
            <person name="Lundell T."/>
            <person name="Morin E."/>
            <person name="Murat C."/>
            <person name="Riley R."/>
            <person name="Ohm R."/>
            <person name="Sun H."/>
            <person name="Tunlid A."/>
            <person name="Henrissat B."/>
            <person name="Grigoriev I.V."/>
            <person name="Hibbett D.S."/>
            <person name="Martin F."/>
        </authorList>
    </citation>
    <scope>NUCLEOTIDE SEQUENCE [LARGE SCALE GENOMIC DNA]</scope>
    <source>
        <strain evidence="11">FD-334 SS-4</strain>
    </source>
</reference>
<evidence type="ECO:0000256" key="1">
    <source>
        <dbReference type="ARBA" id="ARBA00001970"/>
    </source>
</evidence>
<keyword evidence="4" id="KW-0479">Metal-binding</keyword>
<dbReference type="PANTHER" id="PTHR33577:SF16">
    <property type="entry name" value="HEME HALOPEROXIDASE FAMILY PROFILE DOMAIN-CONTAINING PROTEIN"/>
    <property type="match status" value="1"/>
</dbReference>
<sequence>MSPPFRIIAGVFALLSATSVLSFPTHGSLAGLSRSELDVIIPTLERRIPDPPPGPLNDTSARLVFDPAHPFIAPKATDIRGPCPGLNTLASHGYLPRNGIATPAQIIEAVQEGFNMGNDLAVFVTYAAFLVDGNLITNLLSIGGKTNETGPDPPAPAIVGGLDTHAVFEGDASTTRGDAFFGDNHSFNETLFDELVSFSNKFGAGSYNLSVAAQFRFQRIQDSIATNPQFSFVSPRFYTAYAESVFPVAFFIDGRQTNGQLDMTVARGFFQTNTFPPNFFRSGVSSGLREIAAGIQEVFVPHPIVPGGNNGAVNSYTPNPNSADFSNFCKLYTDFVNNTVRSLYPTASGALLDALNTNLEFFFGPIALLGCTQVPAFT</sequence>
<dbReference type="SUPFAM" id="SSF47571">
    <property type="entry name" value="Cloroperoxidase"/>
    <property type="match status" value="1"/>
</dbReference>
<evidence type="ECO:0000256" key="5">
    <source>
        <dbReference type="ARBA" id="ARBA00023002"/>
    </source>
</evidence>
<evidence type="ECO:0000256" key="4">
    <source>
        <dbReference type="ARBA" id="ARBA00022723"/>
    </source>
</evidence>
<feature type="domain" description="Heme haloperoxidase family profile" evidence="9">
    <location>
        <begin position="67"/>
        <end position="293"/>
    </location>
</feature>
<name>A0A0D2N9I2_HYPSF</name>
<keyword evidence="6" id="KW-0408">Iron</keyword>
<evidence type="ECO:0000256" key="3">
    <source>
        <dbReference type="ARBA" id="ARBA00022617"/>
    </source>
</evidence>
<gene>
    <name evidence="10" type="ORF">HYPSUDRAFT_193969</name>
</gene>
<keyword evidence="5" id="KW-0560">Oxidoreductase</keyword>
<dbReference type="OrthoDB" id="2542103at2759"/>